<dbReference type="PANTHER" id="PTHR23077:SF171">
    <property type="entry name" value="NUCLEAR VALOSIN-CONTAINING PROTEIN-LIKE"/>
    <property type="match status" value="1"/>
</dbReference>
<dbReference type="SUPFAM" id="SSF52540">
    <property type="entry name" value="P-loop containing nucleoside triphosphate hydrolases"/>
    <property type="match status" value="1"/>
</dbReference>
<dbReference type="InterPro" id="IPR041569">
    <property type="entry name" value="AAA_lid_3"/>
</dbReference>
<proteinExistence type="predicted"/>
<reference evidence="7" key="1">
    <citation type="submission" date="2022-07" db="EMBL/GenBank/DDBJ databases">
        <authorList>
            <person name="Macas J."/>
            <person name="Novak P."/>
            <person name="Neumann P."/>
        </authorList>
    </citation>
    <scope>NUCLEOTIDE SEQUENCE</scope>
</reference>
<dbReference type="GO" id="GO:0016887">
    <property type="term" value="F:ATP hydrolysis activity"/>
    <property type="evidence" value="ECO:0007669"/>
    <property type="project" value="InterPro"/>
</dbReference>
<evidence type="ECO:0000256" key="3">
    <source>
        <dbReference type="ARBA" id="ARBA00022840"/>
    </source>
</evidence>
<evidence type="ECO:0000313" key="8">
    <source>
        <dbReference type="Proteomes" id="UP001152523"/>
    </source>
</evidence>
<evidence type="ECO:0000256" key="2">
    <source>
        <dbReference type="ARBA" id="ARBA00022741"/>
    </source>
</evidence>
<evidence type="ECO:0000256" key="1">
    <source>
        <dbReference type="ARBA" id="ARBA00004474"/>
    </source>
</evidence>
<feature type="domain" description="AAA ATPase AAA+ lid" evidence="6">
    <location>
        <begin position="83"/>
        <end position="124"/>
    </location>
</feature>
<evidence type="ECO:0000256" key="4">
    <source>
        <dbReference type="SAM" id="MobiDB-lite"/>
    </source>
</evidence>
<accession>A0AAV0EGC9</accession>
<dbReference type="PANTHER" id="PTHR23077">
    <property type="entry name" value="AAA-FAMILY ATPASE"/>
    <property type="match status" value="1"/>
</dbReference>
<evidence type="ECO:0000313" key="7">
    <source>
        <dbReference type="EMBL" id="CAH9121137.1"/>
    </source>
</evidence>
<dbReference type="InterPro" id="IPR003959">
    <property type="entry name" value="ATPase_AAA_core"/>
</dbReference>
<feature type="domain" description="ATPase AAA-type core" evidence="5">
    <location>
        <begin position="4"/>
        <end position="73"/>
    </location>
</feature>
<dbReference type="Proteomes" id="UP001152523">
    <property type="component" value="Unassembled WGS sequence"/>
</dbReference>
<gene>
    <name evidence="7" type="ORF">CEPIT_LOCUS23469</name>
</gene>
<comment type="caution">
    <text evidence="7">The sequence shown here is derived from an EMBL/GenBank/DDBJ whole genome shotgun (WGS) entry which is preliminary data.</text>
</comment>
<dbReference type="GO" id="GO:0005524">
    <property type="term" value="F:ATP binding"/>
    <property type="evidence" value="ECO:0007669"/>
    <property type="project" value="UniProtKB-KW"/>
</dbReference>
<organism evidence="7 8">
    <name type="scientific">Cuscuta epithymum</name>
    <dbReference type="NCBI Taxonomy" id="186058"/>
    <lineage>
        <taxon>Eukaryota</taxon>
        <taxon>Viridiplantae</taxon>
        <taxon>Streptophyta</taxon>
        <taxon>Embryophyta</taxon>
        <taxon>Tracheophyta</taxon>
        <taxon>Spermatophyta</taxon>
        <taxon>Magnoliopsida</taxon>
        <taxon>eudicotyledons</taxon>
        <taxon>Gunneridae</taxon>
        <taxon>Pentapetalae</taxon>
        <taxon>asterids</taxon>
        <taxon>lamiids</taxon>
        <taxon>Solanales</taxon>
        <taxon>Convolvulaceae</taxon>
        <taxon>Cuscuteae</taxon>
        <taxon>Cuscuta</taxon>
        <taxon>Cuscuta subgen. Cuscuta</taxon>
    </lineage>
</organism>
<dbReference type="InterPro" id="IPR050168">
    <property type="entry name" value="AAA_ATPase_domain"/>
</dbReference>
<comment type="subcellular location">
    <subcellularLocation>
        <location evidence="1">Plastid</location>
    </subcellularLocation>
</comment>
<dbReference type="EMBL" id="CAMAPF010000919">
    <property type="protein sequence ID" value="CAH9121137.1"/>
    <property type="molecule type" value="Genomic_DNA"/>
</dbReference>
<evidence type="ECO:0000259" key="6">
    <source>
        <dbReference type="Pfam" id="PF17862"/>
    </source>
</evidence>
<dbReference type="Gene3D" id="1.10.8.60">
    <property type="match status" value="1"/>
</dbReference>
<keyword evidence="2" id="KW-0547">Nucleotide-binding</keyword>
<dbReference type="Gene3D" id="3.40.50.300">
    <property type="entry name" value="P-loop containing nucleotide triphosphate hydrolases"/>
    <property type="match status" value="1"/>
</dbReference>
<keyword evidence="8" id="KW-1185">Reference proteome</keyword>
<dbReference type="Pfam" id="PF17862">
    <property type="entry name" value="AAA_lid_3"/>
    <property type="match status" value="1"/>
</dbReference>
<dbReference type="AlphaFoldDB" id="A0AAV0EGC9"/>
<evidence type="ECO:0008006" key="9">
    <source>
        <dbReference type="Google" id="ProtNLM"/>
    </source>
</evidence>
<sequence>MCQCAGASERNLSKALEEAKKNAPSIVFIDEIDSIAPKREKTHGEVERRIVSQLLTLMDGLKSLAHDVTVLQVHTKNMKLAEDVDPENIVEDAHGYVGADLGALCTGAALQCIGEKTDIIELEDESINAEVLNHMAVLNEHFQTAPGTSKVSASRETIYRGRGGRGNSDSVDDELVEIKSEHFEESK</sequence>
<dbReference type="GO" id="GO:0009536">
    <property type="term" value="C:plastid"/>
    <property type="evidence" value="ECO:0007669"/>
    <property type="project" value="UniProtKB-SubCell"/>
</dbReference>
<dbReference type="Pfam" id="PF00004">
    <property type="entry name" value="AAA"/>
    <property type="match status" value="1"/>
</dbReference>
<keyword evidence="3" id="KW-0067">ATP-binding</keyword>
<protein>
    <recommendedName>
        <fullName evidence="9">ATPase AAA-type core domain-containing protein</fullName>
    </recommendedName>
</protein>
<feature type="compositionally biased region" description="Polar residues" evidence="4">
    <location>
        <begin position="146"/>
        <end position="155"/>
    </location>
</feature>
<name>A0AAV0EGC9_9ASTE</name>
<feature type="region of interest" description="Disordered" evidence="4">
    <location>
        <begin position="146"/>
        <end position="173"/>
    </location>
</feature>
<dbReference type="InterPro" id="IPR027417">
    <property type="entry name" value="P-loop_NTPase"/>
</dbReference>
<evidence type="ECO:0000259" key="5">
    <source>
        <dbReference type="Pfam" id="PF00004"/>
    </source>
</evidence>
<dbReference type="FunFam" id="1.10.8.60:FF:000079">
    <property type="entry name" value="Cell division cycle protein 48 homologue"/>
    <property type="match status" value="1"/>
</dbReference>